<dbReference type="RefSeq" id="WP_100495407.1">
    <property type="nucleotide sequence ID" value="NZ_PGLQ01000001.1"/>
</dbReference>
<keyword evidence="1" id="KW-0328">Glycosyltransferase</keyword>
<evidence type="ECO:0000256" key="1">
    <source>
        <dbReference type="ARBA" id="ARBA00022676"/>
    </source>
</evidence>
<dbReference type="GO" id="GO:0016757">
    <property type="term" value="F:glycosyltransferase activity"/>
    <property type="evidence" value="ECO:0007669"/>
    <property type="project" value="UniProtKB-KW"/>
</dbReference>
<evidence type="ECO:0000256" key="2">
    <source>
        <dbReference type="ARBA" id="ARBA00022679"/>
    </source>
</evidence>
<evidence type="ECO:0000313" key="5">
    <source>
        <dbReference type="Proteomes" id="UP000228755"/>
    </source>
</evidence>
<feature type="domain" description="Glycosyltransferase 2-like" evidence="3">
    <location>
        <begin position="20"/>
        <end position="162"/>
    </location>
</feature>
<dbReference type="AlphaFoldDB" id="A0A2M9HS82"/>
<dbReference type="CDD" id="cd00761">
    <property type="entry name" value="Glyco_tranf_GTA_type"/>
    <property type="match status" value="1"/>
</dbReference>
<dbReference type="InterPro" id="IPR029044">
    <property type="entry name" value="Nucleotide-diphossugar_trans"/>
</dbReference>
<protein>
    <submittedName>
        <fullName evidence="4">Glycosyl transferase family 2</fullName>
    </submittedName>
</protein>
<dbReference type="PANTHER" id="PTHR22916:SF51">
    <property type="entry name" value="GLYCOSYLTRANSFERASE EPSH-RELATED"/>
    <property type="match status" value="1"/>
</dbReference>
<name>A0A2M9HS82_9BIFI</name>
<organism evidence="4 5">
    <name type="scientific">Bifidobacterium scaligerum</name>
    <dbReference type="NCBI Taxonomy" id="2052656"/>
    <lineage>
        <taxon>Bacteria</taxon>
        <taxon>Bacillati</taxon>
        <taxon>Actinomycetota</taxon>
        <taxon>Actinomycetes</taxon>
        <taxon>Bifidobacteriales</taxon>
        <taxon>Bifidobacteriaceae</taxon>
        <taxon>Bifidobacterium</taxon>
    </lineage>
</organism>
<dbReference type="Proteomes" id="UP000228755">
    <property type="component" value="Unassembled WGS sequence"/>
</dbReference>
<gene>
    <name evidence="4" type="ORF">CUU80_00480</name>
</gene>
<dbReference type="Pfam" id="PF00535">
    <property type="entry name" value="Glycos_transf_2"/>
    <property type="match status" value="1"/>
</dbReference>
<evidence type="ECO:0000259" key="3">
    <source>
        <dbReference type="Pfam" id="PF00535"/>
    </source>
</evidence>
<dbReference type="Gene3D" id="3.90.550.10">
    <property type="entry name" value="Spore Coat Polysaccharide Biosynthesis Protein SpsA, Chain A"/>
    <property type="match status" value="1"/>
</dbReference>
<proteinExistence type="predicted"/>
<sequence length="370" mass="41583">MSKSLSRKMTADEEGADLVSVIVPVYRVERYLDECVSSIVEQRYGNLEIILVDDGSDDACPELCDAWADKDERIRVIHQANGGLSAARNTGLTVAHGRYVTFVDSDDVVDARMIDVLLSAMGDHEIDIAICGLMGVDDNNDHVVFRTCYETGTMPGRGALIDLLRGGGRLPDAAWGRLYRTELIQGGHAIRFPEGLHSEDYYFNAIAYHRAKTVHMDRRCLYRYRQRAGSITSSGSVDHREDSIRIADLVIADLKAEGFDDTGSLAFYKVLCRYDVLFTAVCCKDPRLMIGRYAAALRRDARGALLNRQVPLFRRMKILMLGHFPEWYVKGNLMFVHAGSALRGMVQLLPIRTWLSIRYVNRDIPARKGE</sequence>
<dbReference type="PANTHER" id="PTHR22916">
    <property type="entry name" value="GLYCOSYLTRANSFERASE"/>
    <property type="match status" value="1"/>
</dbReference>
<dbReference type="InterPro" id="IPR001173">
    <property type="entry name" value="Glyco_trans_2-like"/>
</dbReference>
<comment type="caution">
    <text evidence="4">The sequence shown here is derived from an EMBL/GenBank/DDBJ whole genome shotgun (WGS) entry which is preliminary data.</text>
</comment>
<keyword evidence="2 4" id="KW-0808">Transferase</keyword>
<dbReference type="OrthoDB" id="3171021at2"/>
<evidence type="ECO:0000313" key="4">
    <source>
        <dbReference type="EMBL" id="PJM79668.1"/>
    </source>
</evidence>
<accession>A0A2M9HS82</accession>
<reference evidence="4 5" key="1">
    <citation type="submission" date="2017-11" db="EMBL/GenBank/DDBJ databases">
        <title>Draft genome sequences of strains TRE 1, TRE D, TRE H and TRI 7, isolated from tamarins, belonging to four potential novel Bifidobacterium species.</title>
        <authorList>
            <person name="Mattarelli P."/>
            <person name="Modesto M."/>
            <person name="Bonetti A."/>
            <person name="Puglisi E."/>
            <person name="Morelli L."/>
        </authorList>
    </citation>
    <scope>NUCLEOTIDE SEQUENCE [LARGE SCALE GENOMIC DNA]</scope>
    <source>
        <strain evidence="5">TRED</strain>
    </source>
</reference>
<dbReference type="EMBL" id="PGLQ01000001">
    <property type="protein sequence ID" value="PJM79668.1"/>
    <property type="molecule type" value="Genomic_DNA"/>
</dbReference>
<dbReference type="SUPFAM" id="SSF53448">
    <property type="entry name" value="Nucleotide-diphospho-sugar transferases"/>
    <property type="match status" value="1"/>
</dbReference>
<keyword evidence="5" id="KW-1185">Reference proteome</keyword>